<proteinExistence type="predicted"/>
<evidence type="ECO:0000313" key="4">
    <source>
        <dbReference type="Proteomes" id="UP000054466"/>
    </source>
</evidence>
<evidence type="ECO:0000256" key="2">
    <source>
        <dbReference type="SAM" id="Phobius"/>
    </source>
</evidence>
<dbReference type="GeneID" id="27341821"/>
<dbReference type="AlphaFoldDB" id="A0A0D1ZSB0"/>
<feature type="transmembrane region" description="Helical" evidence="2">
    <location>
        <begin position="65"/>
        <end position="84"/>
    </location>
</feature>
<accession>A0A0D1ZSB0</accession>
<keyword evidence="2" id="KW-0812">Transmembrane</keyword>
<keyword evidence="4" id="KW-1185">Reference proteome</keyword>
<dbReference type="VEuPathDB" id="FungiDB:PV07_02627"/>
<name>A0A0D1ZSB0_9EURO</name>
<feature type="transmembrane region" description="Helical" evidence="2">
    <location>
        <begin position="12"/>
        <end position="30"/>
    </location>
</feature>
<evidence type="ECO:0000256" key="1">
    <source>
        <dbReference type="SAM" id="MobiDB-lite"/>
    </source>
</evidence>
<feature type="transmembrane region" description="Helical" evidence="2">
    <location>
        <begin position="91"/>
        <end position="111"/>
    </location>
</feature>
<reference evidence="3 4" key="1">
    <citation type="submission" date="2015-01" db="EMBL/GenBank/DDBJ databases">
        <title>The Genome Sequence of Cladophialophora immunda CBS83496.</title>
        <authorList>
            <consortium name="The Broad Institute Genomics Platform"/>
            <person name="Cuomo C."/>
            <person name="de Hoog S."/>
            <person name="Gorbushina A."/>
            <person name="Stielow B."/>
            <person name="Teixiera M."/>
            <person name="Abouelleil A."/>
            <person name="Chapman S.B."/>
            <person name="Priest M."/>
            <person name="Young S.K."/>
            <person name="Wortman J."/>
            <person name="Nusbaum C."/>
            <person name="Birren B."/>
        </authorList>
    </citation>
    <scope>NUCLEOTIDE SEQUENCE [LARGE SCALE GENOMIC DNA]</scope>
    <source>
        <strain evidence="3 4">CBS 83496</strain>
    </source>
</reference>
<keyword evidence="2" id="KW-0472">Membrane</keyword>
<keyword evidence="2" id="KW-1133">Transmembrane helix</keyword>
<gene>
    <name evidence="3" type="ORF">PV07_02627</name>
</gene>
<organism evidence="3 4">
    <name type="scientific">Cladophialophora immunda</name>
    <dbReference type="NCBI Taxonomy" id="569365"/>
    <lineage>
        <taxon>Eukaryota</taxon>
        <taxon>Fungi</taxon>
        <taxon>Dikarya</taxon>
        <taxon>Ascomycota</taxon>
        <taxon>Pezizomycotina</taxon>
        <taxon>Eurotiomycetes</taxon>
        <taxon>Chaetothyriomycetidae</taxon>
        <taxon>Chaetothyriales</taxon>
        <taxon>Herpotrichiellaceae</taxon>
        <taxon>Cladophialophora</taxon>
    </lineage>
</organism>
<dbReference type="OrthoDB" id="4152429at2759"/>
<dbReference type="RefSeq" id="XP_016251152.1">
    <property type="nucleotide sequence ID" value="XM_016389250.1"/>
</dbReference>
<evidence type="ECO:0000313" key="3">
    <source>
        <dbReference type="EMBL" id="KIW30936.1"/>
    </source>
</evidence>
<feature type="compositionally biased region" description="Basic residues" evidence="1">
    <location>
        <begin position="241"/>
        <end position="255"/>
    </location>
</feature>
<protein>
    <submittedName>
        <fullName evidence="3">Uncharacterized protein</fullName>
    </submittedName>
</protein>
<sequence length="302" mass="33457">MLLELDEIPRRYNFYASLFTWLILAGYIVFPGTFTSLKSSNSVQEAASKTHAGEIILDTVQNASLLWIAGACCLFGVVGIALLWKRWKRNYIWPTLLNAILGLVNSLINVYTAKDGNWSVTAAITVTITSFEIETAEDVDNCGQEFSRISRALRKGPKDFEECEDMLWDAVNYGLALVRYCHKLQGKHTSKRPQDEVITLSDGDSDSGGATLTSKIPDVAVNKKRARRNNTDSEGEDNSKPSKKVRMNTTKKRTRNMMEDSSDDGQTGSSSKKARLGGQKVEAAEVFKELDALLKTTVKGSK</sequence>
<dbReference type="Proteomes" id="UP000054466">
    <property type="component" value="Unassembled WGS sequence"/>
</dbReference>
<dbReference type="EMBL" id="KN847041">
    <property type="protein sequence ID" value="KIW30936.1"/>
    <property type="molecule type" value="Genomic_DNA"/>
</dbReference>
<feature type="region of interest" description="Disordered" evidence="1">
    <location>
        <begin position="191"/>
        <end position="280"/>
    </location>
</feature>
<dbReference type="HOGENOM" id="CLU_921345_0_0_1"/>
<dbReference type="STRING" id="569365.A0A0D1ZSB0"/>